<feature type="binding site" evidence="1">
    <location>
        <position position="166"/>
    </location>
    <ligand>
        <name>Mn(2+)</name>
        <dbReference type="ChEBI" id="CHEBI:29035"/>
        <label>2</label>
    </ligand>
</feature>
<evidence type="ECO:0000259" key="2">
    <source>
        <dbReference type="Pfam" id="PF07687"/>
    </source>
</evidence>
<keyword evidence="1" id="KW-0479">Metal-binding</keyword>
<dbReference type="Pfam" id="PF01546">
    <property type="entry name" value="Peptidase_M20"/>
    <property type="match status" value="1"/>
</dbReference>
<name>A0A3N2H483_9PSEU</name>
<dbReference type="GO" id="GO:0016805">
    <property type="term" value="F:dipeptidase activity"/>
    <property type="evidence" value="ECO:0007669"/>
    <property type="project" value="TreeGrafter"/>
</dbReference>
<protein>
    <submittedName>
        <fullName evidence="3">Aminobenzoyl-glutamate utilization protein A</fullName>
    </submittedName>
</protein>
<evidence type="ECO:0000313" key="4">
    <source>
        <dbReference type="Proteomes" id="UP000274843"/>
    </source>
</evidence>
<dbReference type="Pfam" id="PF07687">
    <property type="entry name" value="M20_dimer"/>
    <property type="match status" value="1"/>
</dbReference>
<dbReference type="GO" id="GO:0071713">
    <property type="term" value="F:para-aminobenzoyl-glutamate hydrolase activity"/>
    <property type="evidence" value="ECO:0007669"/>
    <property type="project" value="TreeGrafter"/>
</dbReference>
<dbReference type="InterPro" id="IPR052030">
    <property type="entry name" value="Peptidase_M20/M20A_hydrolases"/>
</dbReference>
<accession>A0A3N2H483</accession>
<proteinExistence type="predicted"/>
<feature type="binding site" evidence="1">
    <location>
        <position position="200"/>
    </location>
    <ligand>
        <name>Mn(2+)</name>
        <dbReference type="ChEBI" id="CHEBI:29035"/>
        <label>2</label>
    </ligand>
</feature>
<feature type="binding site" evidence="1">
    <location>
        <position position="168"/>
    </location>
    <ligand>
        <name>Mn(2+)</name>
        <dbReference type="ChEBI" id="CHEBI:29035"/>
        <label>2</label>
    </ligand>
</feature>
<dbReference type="InterPro" id="IPR017439">
    <property type="entry name" value="Amidohydrolase"/>
</dbReference>
<dbReference type="InterPro" id="IPR002933">
    <property type="entry name" value="Peptidase_M20"/>
</dbReference>
<feature type="binding site" evidence="1">
    <location>
        <position position="224"/>
    </location>
    <ligand>
        <name>Mn(2+)</name>
        <dbReference type="ChEBI" id="CHEBI:29035"/>
        <label>2</label>
    </ligand>
</feature>
<organism evidence="3 4">
    <name type="scientific">Amycolatopsis thermoflava</name>
    <dbReference type="NCBI Taxonomy" id="84480"/>
    <lineage>
        <taxon>Bacteria</taxon>
        <taxon>Bacillati</taxon>
        <taxon>Actinomycetota</taxon>
        <taxon>Actinomycetes</taxon>
        <taxon>Pseudonocardiales</taxon>
        <taxon>Pseudonocardiaceae</taxon>
        <taxon>Amycolatopsis</taxon>
        <taxon>Amycolatopsis methanolica group</taxon>
    </lineage>
</organism>
<dbReference type="AlphaFoldDB" id="A0A3N2H483"/>
<dbReference type="NCBIfam" id="TIGR01891">
    <property type="entry name" value="amidohydrolases"/>
    <property type="match status" value="1"/>
</dbReference>
<dbReference type="GO" id="GO:0046872">
    <property type="term" value="F:metal ion binding"/>
    <property type="evidence" value="ECO:0007669"/>
    <property type="project" value="UniProtKB-KW"/>
</dbReference>
<dbReference type="GO" id="GO:0046657">
    <property type="term" value="P:folic acid catabolic process"/>
    <property type="evidence" value="ECO:0007669"/>
    <property type="project" value="TreeGrafter"/>
</dbReference>
<comment type="cofactor">
    <cofactor evidence="1">
        <name>Mn(2+)</name>
        <dbReference type="ChEBI" id="CHEBI:29035"/>
    </cofactor>
    <text evidence="1">The Mn(2+) ion enhances activity.</text>
</comment>
<dbReference type="SUPFAM" id="SSF55031">
    <property type="entry name" value="Bacterial exopeptidase dimerisation domain"/>
    <property type="match status" value="1"/>
</dbReference>
<dbReference type="EMBL" id="RKHY01000001">
    <property type="protein sequence ID" value="ROS43738.1"/>
    <property type="molecule type" value="Genomic_DNA"/>
</dbReference>
<dbReference type="SUPFAM" id="SSF53187">
    <property type="entry name" value="Zn-dependent exopeptidases"/>
    <property type="match status" value="1"/>
</dbReference>
<evidence type="ECO:0000256" key="1">
    <source>
        <dbReference type="PIRSR" id="PIRSR005962-1"/>
    </source>
</evidence>
<dbReference type="PANTHER" id="PTHR30575:SF3">
    <property type="entry name" value="PEPTIDASE M20 DIMERISATION DOMAIN-CONTAINING PROTEIN"/>
    <property type="match status" value="1"/>
</dbReference>
<reference evidence="3 4" key="1">
    <citation type="submission" date="2018-11" db="EMBL/GenBank/DDBJ databases">
        <title>Sequencing the genomes of 1000 actinobacteria strains.</title>
        <authorList>
            <person name="Klenk H.-P."/>
        </authorList>
    </citation>
    <scope>NUCLEOTIDE SEQUENCE [LARGE SCALE GENOMIC DNA]</scope>
    <source>
        <strain evidence="3 4">DSM 44348</strain>
    </source>
</reference>
<comment type="caution">
    <text evidence="3">The sequence shown here is derived from an EMBL/GenBank/DDBJ whole genome shotgun (WGS) entry which is preliminary data.</text>
</comment>
<evidence type="ECO:0000313" key="3">
    <source>
        <dbReference type="EMBL" id="ROS43738.1"/>
    </source>
</evidence>
<keyword evidence="4" id="KW-1185">Reference proteome</keyword>
<gene>
    <name evidence="3" type="ORF">EDD35_6158</name>
</gene>
<dbReference type="InterPro" id="IPR036264">
    <property type="entry name" value="Bact_exopeptidase_dim_dom"/>
</dbReference>
<dbReference type="PIRSF" id="PIRSF005962">
    <property type="entry name" value="Pept_M20D_amidohydro"/>
    <property type="match status" value="1"/>
</dbReference>
<dbReference type="Gene3D" id="3.40.630.10">
    <property type="entry name" value="Zn peptidases"/>
    <property type="match status" value="2"/>
</dbReference>
<feature type="domain" description="Peptidase M20 dimerisation" evidence="2">
    <location>
        <begin position="245"/>
        <end position="335"/>
    </location>
</feature>
<sequence length="452" mass="47021">MSAALPAVFYFGDIPFGPGGTCTRGEERSLMDLVALRRDVHAHPEPAFCEVRTAATVLAHLRELPVEVRTGVAAMRREGVPAYPDEATLRDFADRAVATGADAADVRRFATEGTAIIADLAGRRPGPVWALRFDMDALPVTEADDPAHTPAADGFRSRYEGFMHACGHDGHVAIGLALARRLADRDFPGTVRFLFQPAEEGGRGARAMLAADAVAGVDRFLAVHLGLDLPATTVAAGITGIFATTKMRARFTGVASHAAAAPEDGRNALLAAATAVLGIHGLPRFSAADTRVNVGTLRAGGNVNIVPAAAELTCEARSTDGAVNADLTERIKQVLCGAAQAQGVAVEIEETGGSTSLNCDDELLDAVLAAAAATGHGERALRTHEMGGSDDASLFAEAVQRAGGLATYTVIGGGNPAPHHNPYFDVDEAALPVAVDVLEALVRQTTRTDDNT</sequence>
<dbReference type="PANTHER" id="PTHR30575">
    <property type="entry name" value="PEPTIDASE M20"/>
    <property type="match status" value="1"/>
</dbReference>
<dbReference type="GO" id="GO:0005737">
    <property type="term" value="C:cytoplasm"/>
    <property type="evidence" value="ECO:0007669"/>
    <property type="project" value="TreeGrafter"/>
</dbReference>
<feature type="binding site" evidence="1">
    <location>
        <position position="420"/>
    </location>
    <ligand>
        <name>Mn(2+)</name>
        <dbReference type="ChEBI" id="CHEBI:29035"/>
        <label>2</label>
    </ligand>
</feature>
<dbReference type="Proteomes" id="UP000274843">
    <property type="component" value="Unassembled WGS sequence"/>
</dbReference>
<keyword evidence="1" id="KW-0464">Manganese</keyword>
<dbReference type="InterPro" id="IPR011650">
    <property type="entry name" value="Peptidase_M20_dimer"/>
</dbReference>